<evidence type="ECO:0000313" key="3">
    <source>
        <dbReference type="Proteomes" id="UP000189670"/>
    </source>
</evidence>
<accession>A0A1V1P9M6</accession>
<dbReference type="Proteomes" id="UP000189670">
    <property type="component" value="Unassembled WGS sequence"/>
</dbReference>
<gene>
    <name evidence="2" type="ORF">OMM_08104</name>
</gene>
<reference evidence="3" key="1">
    <citation type="submission" date="2012-11" db="EMBL/GenBank/DDBJ databases">
        <authorList>
            <person name="Lucero-Rivera Y.E."/>
            <person name="Tovar-Ramirez D."/>
        </authorList>
    </citation>
    <scope>NUCLEOTIDE SEQUENCE [LARGE SCALE GENOMIC DNA]</scope>
    <source>
        <strain evidence="3">Araruama</strain>
    </source>
</reference>
<feature type="chain" id="PRO_5010726609" evidence="1">
    <location>
        <begin position="23"/>
        <end position="114"/>
    </location>
</feature>
<dbReference type="Gene3D" id="2.60.120.380">
    <property type="match status" value="1"/>
</dbReference>
<keyword evidence="1" id="KW-0732">Signal</keyword>
<feature type="signal peptide" evidence="1">
    <location>
        <begin position="1"/>
        <end position="22"/>
    </location>
</feature>
<name>A0A1V1P9M6_9BACT</name>
<dbReference type="AlphaFoldDB" id="A0A1V1P9M6"/>
<organism evidence="2 3">
    <name type="scientific">Candidatus Magnetoglobus multicellularis str. Araruama</name>
    <dbReference type="NCBI Taxonomy" id="890399"/>
    <lineage>
        <taxon>Bacteria</taxon>
        <taxon>Pseudomonadati</taxon>
        <taxon>Thermodesulfobacteriota</taxon>
        <taxon>Desulfobacteria</taxon>
        <taxon>Desulfobacterales</taxon>
        <taxon>Desulfobacteraceae</taxon>
        <taxon>Candidatus Magnetoglobus</taxon>
    </lineage>
</organism>
<proteinExistence type="predicted"/>
<evidence type="ECO:0000313" key="2">
    <source>
        <dbReference type="EMBL" id="ETR71466.1"/>
    </source>
</evidence>
<dbReference type="EMBL" id="ATBP01000265">
    <property type="protein sequence ID" value="ETR71466.1"/>
    <property type="molecule type" value="Genomic_DNA"/>
</dbReference>
<sequence length="114" mass="13151">MKKQISIILIVFLWLPLSSLFAADNFEPDNIKEQASLLFLTNINEPQELPEDTAQIHDFTNSSDVDWVKFYVQKKVRHKLDADPLSSSLCDPAIEIYYPDGQLMEKKMNHLKGK</sequence>
<comment type="caution">
    <text evidence="2">The sequence shown here is derived from an EMBL/GenBank/DDBJ whole genome shotgun (WGS) entry which is preliminary data.</text>
</comment>
<protein>
    <submittedName>
        <fullName evidence="2">Uncharacterized protein</fullName>
    </submittedName>
</protein>
<evidence type="ECO:0000256" key="1">
    <source>
        <dbReference type="SAM" id="SignalP"/>
    </source>
</evidence>